<name>A0ABW5W3Q5_9PSEU</name>
<dbReference type="InterPro" id="IPR051540">
    <property type="entry name" value="S-2-haloacid_dehalogenase"/>
</dbReference>
<dbReference type="InterPro" id="IPR023214">
    <property type="entry name" value="HAD_sf"/>
</dbReference>
<dbReference type="GO" id="GO:0016787">
    <property type="term" value="F:hydrolase activity"/>
    <property type="evidence" value="ECO:0007669"/>
    <property type="project" value="UniProtKB-KW"/>
</dbReference>
<dbReference type="PANTHER" id="PTHR43316:SF3">
    <property type="entry name" value="HALOACID DEHALOGENASE, TYPE II (AFU_ORTHOLOGUE AFUA_2G07750)-RELATED"/>
    <property type="match status" value="1"/>
</dbReference>
<dbReference type="EC" id="3.1.3.-" evidence="2"/>
<dbReference type="InterPro" id="IPR006439">
    <property type="entry name" value="HAD-SF_hydro_IA"/>
</dbReference>
<evidence type="ECO:0000313" key="2">
    <source>
        <dbReference type="EMBL" id="MFD2798135.1"/>
    </source>
</evidence>
<dbReference type="Pfam" id="PF00702">
    <property type="entry name" value="Hydrolase"/>
    <property type="match status" value="1"/>
</dbReference>
<sequence length="214" mass="23554">MVTAVVFDVGETLLDDSREWGAWADWIGVPRHTFSTVLGAVTAAGRDNAETFQYFKPGFDLARERRLREEAGLGERIEDGDLYPDARPGLARLRELGLWVGVAGNQTARAAELLRALGLPVDQVATSGEWGVAKPSPEFFARVAEMVPDGPGETMYVGDHRDNDVVAAKAAGFRTALIRRGPWGYLWADDPLVRRDADWVIDSLHDLPDLLSPR</sequence>
<keyword evidence="1 2" id="KW-0378">Hydrolase</keyword>
<organism evidence="2 3">
    <name type="scientific">Prauserella oleivorans</name>
    <dbReference type="NCBI Taxonomy" id="1478153"/>
    <lineage>
        <taxon>Bacteria</taxon>
        <taxon>Bacillati</taxon>
        <taxon>Actinomycetota</taxon>
        <taxon>Actinomycetes</taxon>
        <taxon>Pseudonocardiales</taxon>
        <taxon>Pseudonocardiaceae</taxon>
        <taxon>Prauserella</taxon>
    </lineage>
</organism>
<dbReference type="NCBIfam" id="TIGR01549">
    <property type="entry name" value="HAD-SF-IA-v1"/>
    <property type="match status" value="1"/>
</dbReference>
<dbReference type="EMBL" id="JBHUOF010000002">
    <property type="protein sequence ID" value="MFD2798135.1"/>
    <property type="molecule type" value="Genomic_DNA"/>
</dbReference>
<dbReference type="InterPro" id="IPR036412">
    <property type="entry name" value="HAD-like_sf"/>
</dbReference>
<dbReference type="RefSeq" id="WP_377392714.1">
    <property type="nucleotide sequence ID" value="NZ_JBHSAN010000032.1"/>
</dbReference>
<accession>A0ABW5W3Q5</accession>
<dbReference type="PANTHER" id="PTHR43316">
    <property type="entry name" value="HYDROLASE, HALOACID DELAHOGENASE-RELATED"/>
    <property type="match status" value="1"/>
</dbReference>
<dbReference type="SFLD" id="SFLDG01129">
    <property type="entry name" value="C1.5:_HAD__Beta-PGM__Phosphata"/>
    <property type="match status" value="1"/>
</dbReference>
<gene>
    <name evidence="2" type="ORF">ACFS2C_01850</name>
</gene>
<proteinExistence type="predicted"/>
<dbReference type="Proteomes" id="UP001597478">
    <property type="component" value="Unassembled WGS sequence"/>
</dbReference>
<comment type="caution">
    <text evidence="2">The sequence shown here is derived from an EMBL/GenBank/DDBJ whole genome shotgun (WGS) entry which is preliminary data.</text>
</comment>
<dbReference type="Gene3D" id="3.40.50.1000">
    <property type="entry name" value="HAD superfamily/HAD-like"/>
    <property type="match status" value="1"/>
</dbReference>
<dbReference type="SUPFAM" id="SSF56784">
    <property type="entry name" value="HAD-like"/>
    <property type="match status" value="1"/>
</dbReference>
<keyword evidence="3" id="KW-1185">Reference proteome</keyword>
<dbReference type="SFLD" id="SFLDS00003">
    <property type="entry name" value="Haloacid_Dehalogenase"/>
    <property type="match status" value="1"/>
</dbReference>
<evidence type="ECO:0000313" key="3">
    <source>
        <dbReference type="Proteomes" id="UP001597478"/>
    </source>
</evidence>
<reference evidence="3" key="1">
    <citation type="journal article" date="2019" name="Int. J. Syst. Evol. Microbiol.">
        <title>The Global Catalogue of Microorganisms (GCM) 10K type strain sequencing project: providing services to taxonomists for standard genome sequencing and annotation.</title>
        <authorList>
            <consortium name="The Broad Institute Genomics Platform"/>
            <consortium name="The Broad Institute Genome Sequencing Center for Infectious Disease"/>
            <person name="Wu L."/>
            <person name="Ma J."/>
        </authorList>
    </citation>
    <scope>NUCLEOTIDE SEQUENCE [LARGE SCALE GENOMIC DNA]</scope>
    <source>
        <strain evidence="3">IBRC-M 10906</strain>
    </source>
</reference>
<protein>
    <submittedName>
        <fullName evidence="2">HAD family hydrolase</fullName>
        <ecNumber evidence="2">3.1.3.-</ecNumber>
    </submittedName>
</protein>
<evidence type="ECO:0000256" key="1">
    <source>
        <dbReference type="ARBA" id="ARBA00022801"/>
    </source>
</evidence>